<dbReference type="RefSeq" id="XP_028472603.1">
    <property type="nucleotide sequence ID" value="XM_028619107.1"/>
</dbReference>
<dbReference type="EMBL" id="RSCE01000016">
    <property type="protein sequence ID" value="RSH77456.1"/>
    <property type="molecule type" value="Genomic_DNA"/>
</dbReference>
<accession>A0A427XF58</accession>
<dbReference type="Gene3D" id="2.60.120.200">
    <property type="match status" value="1"/>
</dbReference>
<gene>
    <name evidence="1" type="ORF">EHS24_003428</name>
</gene>
<dbReference type="Pfam" id="PF07081">
    <property type="entry name" value="DUF1349"/>
    <property type="match status" value="1"/>
</dbReference>
<dbReference type="GeneID" id="39587971"/>
<dbReference type="OrthoDB" id="42525at2759"/>
<evidence type="ECO:0000313" key="1">
    <source>
        <dbReference type="EMBL" id="RSH77456.1"/>
    </source>
</evidence>
<dbReference type="PANTHER" id="PTHR35332">
    <property type="entry name" value="REGULATION OF ENOLASE PROTEIN 1"/>
    <property type="match status" value="1"/>
</dbReference>
<keyword evidence="2" id="KW-1185">Reference proteome</keyword>
<dbReference type="AlphaFoldDB" id="A0A427XF58"/>
<sequence>MSAFTLSAKPGTDIWSKPSTLTFNAPTKQPSSVTHTGPIKAFKSARVSVSFPWSQQYDQAGLILGFRKTTLTLAARAPQRWIKTGVEFYNGEPLLSTVGTDNFSDWSVAPHPDGEKAVGASTWTTISFEKVESETGPSIWVYLIRADGKKQPLREVTWCFGNDAENWNVGIAAYVARPNKDGAEPLEAQFKDLEVTFESFKQDIWYDEETQPE</sequence>
<dbReference type="InterPro" id="IPR009784">
    <property type="entry name" value="DUF1349"/>
</dbReference>
<dbReference type="Proteomes" id="UP000279236">
    <property type="component" value="Unassembled WGS sequence"/>
</dbReference>
<dbReference type="STRING" id="105984.A0A427XF58"/>
<comment type="caution">
    <text evidence="1">The sequence shown here is derived from an EMBL/GenBank/DDBJ whole genome shotgun (WGS) entry which is preliminary data.</text>
</comment>
<organism evidence="1 2">
    <name type="scientific">Apiotrichum porosum</name>
    <dbReference type="NCBI Taxonomy" id="105984"/>
    <lineage>
        <taxon>Eukaryota</taxon>
        <taxon>Fungi</taxon>
        <taxon>Dikarya</taxon>
        <taxon>Basidiomycota</taxon>
        <taxon>Agaricomycotina</taxon>
        <taxon>Tremellomycetes</taxon>
        <taxon>Trichosporonales</taxon>
        <taxon>Trichosporonaceae</taxon>
        <taxon>Apiotrichum</taxon>
    </lineage>
</organism>
<name>A0A427XF58_9TREE</name>
<proteinExistence type="predicted"/>
<evidence type="ECO:0000313" key="2">
    <source>
        <dbReference type="Proteomes" id="UP000279236"/>
    </source>
</evidence>
<reference evidence="1 2" key="1">
    <citation type="submission" date="2018-11" db="EMBL/GenBank/DDBJ databases">
        <title>Genome sequence of Apiotrichum porosum DSM 27194.</title>
        <authorList>
            <person name="Aliyu H."/>
            <person name="Gorte O."/>
            <person name="Ochsenreither K."/>
        </authorList>
    </citation>
    <scope>NUCLEOTIDE SEQUENCE [LARGE SCALE GENOMIC DNA]</scope>
    <source>
        <strain evidence="1 2">DSM 27194</strain>
    </source>
</reference>
<protein>
    <submittedName>
        <fullName evidence="1">Uncharacterized protein</fullName>
    </submittedName>
</protein>
<dbReference type="PANTHER" id="PTHR35332:SF2">
    <property type="entry name" value="REGULATION OF ENOLASE PROTEIN 1"/>
    <property type="match status" value="1"/>
</dbReference>